<keyword evidence="2" id="KW-1133">Transmembrane helix</keyword>
<name>A0ABP8KSN1_9BACT</name>
<proteinExistence type="predicted"/>
<dbReference type="Proteomes" id="UP001500936">
    <property type="component" value="Unassembled WGS sequence"/>
</dbReference>
<evidence type="ECO:0000313" key="4">
    <source>
        <dbReference type="Proteomes" id="UP001500936"/>
    </source>
</evidence>
<protein>
    <submittedName>
        <fullName evidence="3">Uncharacterized protein</fullName>
    </submittedName>
</protein>
<keyword evidence="4" id="KW-1185">Reference proteome</keyword>
<evidence type="ECO:0000256" key="1">
    <source>
        <dbReference type="SAM" id="MobiDB-lite"/>
    </source>
</evidence>
<reference evidence="4" key="1">
    <citation type="journal article" date="2019" name="Int. J. Syst. Evol. Microbiol.">
        <title>The Global Catalogue of Microorganisms (GCM) 10K type strain sequencing project: providing services to taxonomists for standard genome sequencing and annotation.</title>
        <authorList>
            <consortium name="The Broad Institute Genomics Platform"/>
            <consortium name="The Broad Institute Genome Sequencing Center for Infectious Disease"/>
            <person name="Wu L."/>
            <person name="Ma J."/>
        </authorList>
    </citation>
    <scope>NUCLEOTIDE SEQUENCE [LARGE SCALE GENOMIC DNA]</scope>
    <source>
        <strain evidence="4">JCM 17925</strain>
    </source>
</reference>
<evidence type="ECO:0000313" key="3">
    <source>
        <dbReference type="EMBL" id="GAA4413631.1"/>
    </source>
</evidence>
<dbReference type="EMBL" id="BAABHB010000010">
    <property type="protein sequence ID" value="GAA4413631.1"/>
    <property type="molecule type" value="Genomic_DNA"/>
</dbReference>
<sequence length="95" mass="11184">MFEEGPKLFNDEFVYRELFSEDEARSFARPERQVPTTFVAYASVVTSFIFALVLFFFHRQEREKKTSSPVRPSDSLMRLQEKPVKPNQPSVSLYQ</sequence>
<accession>A0ABP8KSN1</accession>
<dbReference type="RefSeq" id="WP_345269959.1">
    <property type="nucleotide sequence ID" value="NZ_BAABHB010000010.1"/>
</dbReference>
<keyword evidence="2" id="KW-0812">Transmembrane</keyword>
<comment type="caution">
    <text evidence="3">The sequence shown here is derived from an EMBL/GenBank/DDBJ whole genome shotgun (WGS) entry which is preliminary data.</text>
</comment>
<feature type="region of interest" description="Disordered" evidence="1">
    <location>
        <begin position="62"/>
        <end position="95"/>
    </location>
</feature>
<organism evidence="3 4">
    <name type="scientific">Nibrella viscosa</name>
    <dbReference type="NCBI Taxonomy" id="1084524"/>
    <lineage>
        <taxon>Bacteria</taxon>
        <taxon>Pseudomonadati</taxon>
        <taxon>Bacteroidota</taxon>
        <taxon>Cytophagia</taxon>
        <taxon>Cytophagales</taxon>
        <taxon>Spirosomataceae</taxon>
        <taxon>Nibrella</taxon>
    </lineage>
</organism>
<feature type="transmembrane region" description="Helical" evidence="2">
    <location>
        <begin position="38"/>
        <end position="57"/>
    </location>
</feature>
<gene>
    <name evidence="3" type="ORF">GCM10023187_42150</name>
</gene>
<keyword evidence="2" id="KW-0472">Membrane</keyword>
<evidence type="ECO:0000256" key="2">
    <source>
        <dbReference type="SAM" id="Phobius"/>
    </source>
</evidence>